<dbReference type="EMBL" id="JRRC01034454">
    <property type="protein sequence ID" value="KHF98272.1"/>
    <property type="molecule type" value="Genomic_DNA"/>
</dbReference>
<dbReference type="AlphaFoldDB" id="A0A0B0M884"/>
<reference evidence="2" key="1">
    <citation type="submission" date="2014-09" db="EMBL/GenBank/DDBJ databases">
        <authorList>
            <person name="Mudge J."/>
            <person name="Ramaraj T."/>
            <person name="Lindquist I.E."/>
            <person name="Bharti A.K."/>
            <person name="Sundararajan A."/>
            <person name="Cameron C.T."/>
            <person name="Woodward J.E."/>
            <person name="May G.D."/>
            <person name="Brubaker C."/>
            <person name="Broadhvest J."/>
            <person name="Wilkins T.A."/>
        </authorList>
    </citation>
    <scope>NUCLEOTIDE SEQUENCE</scope>
    <source>
        <strain evidence="2">cv. AKA8401</strain>
    </source>
</reference>
<gene>
    <name evidence="1" type="ORF">F383_37680</name>
</gene>
<comment type="caution">
    <text evidence="1">The sequence shown here is derived from an EMBL/GenBank/DDBJ whole genome shotgun (WGS) entry which is preliminary data.</text>
</comment>
<protein>
    <submittedName>
        <fullName evidence="1">Uncharacterized protein</fullName>
    </submittedName>
</protein>
<organism evidence="1 2">
    <name type="scientific">Gossypium arboreum</name>
    <name type="common">Tree cotton</name>
    <name type="synonym">Gossypium nanking</name>
    <dbReference type="NCBI Taxonomy" id="29729"/>
    <lineage>
        <taxon>Eukaryota</taxon>
        <taxon>Viridiplantae</taxon>
        <taxon>Streptophyta</taxon>
        <taxon>Embryophyta</taxon>
        <taxon>Tracheophyta</taxon>
        <taxon>Spermatophyta</taxon>
        <taxon>Magnoliopsida</taxon>
        <taxon>eudicotyledons</taxon>
        <taxon>Gunneridae</taxon>
        <taxon>Pentapetalae</taxon>
        <taxon>rosids</taxon>
        <taxon>malvids</taxon>
        <taxon>Malvales</taxon>
        <taxon>Malvaceae</taxon>
        <taxon>Malvoideae</taxon>
        <taxon>Gossypium</taxon>
    </lineage>
</organism>
<name>A0A0B0M884_GOSAR</name>
<proteinExistence type="predicted"/>
<accession>A0A0B0M884</accession>
<keyword evidence="2" id="KW-1185">Reference proteome</keyword>
<evidence type="ECO:0000313" key="2">
    <source>
        <dbReference type="Proteomes" id="UP000032142"/>
    </source>
</evidence>
<dbReference type="Proteomes" id="UP000032142">
    <property type="component" value="Unassembled WGS sequence"/>
</dbReference>
<evidence type="ECO:0000313" key="1">
    <source>
        <dbReference type="EMBL" id="KHF98272.1"/>
    </source>
</evidence>
<sequence>MSNLLISVQKGYSLDECSLSD</sequence>